<dbReference type="EMBL" id="SACL01000004">
    <property type="protein sequence ID" value="RVT95943.1"/>
    <property type="molecule type" value="Genomic_DNA"/>
</dbReference>
<dbReference type="GO" id="GO:0009360">
    <property type="term" value="C:DNA polymerase III complex"/>
    <property type="evidence" value="ECO:0007669"/>
    <property type="project" value="TreeGrafter"/>
</dbReference>
<name>A0A437ME44_9PROT</name>
<dbReference type="Gene3D" id="3.40.50.300">
    <property type="entry name" value="P-loop containing nucleotide triphosphate hydrolases"/>
    <property type="match status" value="1"/>
</dbReference>
<reference evidence="1 2" key="1">
    <citation type="submission" date="2019-01" db="EMBL/GenBank/DDBJ databases">
        <authorList>
            <person name="Chen W.-M."/>
        </authorList>
    </citation>
    <scope>NUCLEOTIDE SEQUENCE [LARGE SCALE GENOMIC DNA]</scope>
    <source>
        <strain evidence="1 2">CCP-6</strain>
    </source>
</reference>
<dbReference type="PANTHER" id="PTHR11669">
    <property type="entry name" value="REPLICATION FACTOR C / DNA POLYMERASE III GAMMA-TAU SUBUNIT"/>
    <property type="match status" value="1"/>
</dbReference>
<proteinExistence type="predicted"/>
<dbReference type="GO" id="GO:0003887">
    <property type="term" value="F:DNA-directed DNA polymerase activity"/>
    <property type="evidence" value="ECO:0007669"/>
    <property type="project" value="UniProtKB-EC"/>
</dbReference>
<evidence type="ECO:0000313" key="2">
    <source>
        <dbReference type="Proteomes" id="UP000282957"/>
    </source>
</evidence>
<evidence type="ECO:0000313" key="1">
    <source>
        <dbReference type="EMBL" id="RVT95943.1"/>
    </source>
</evidence>
<keyword evidence="1" id="KW-0808">Transferase</keyword>
<keyword evidence="2" id="KW-1185">Reference proteome</keyword>
<sequence>MTAPEPRENPLLLGHEGAEALMAGAAHAGRLHHAWLMTGAPGIGKATLAYRFARWLLAGAPAGESLHLPAEHPVFRRVAAAAHADLLTLAPNTGEGKRVMIRVEDVRGLKGFMSLTPAEGGWRVVVLDQPETMDAAGQNALLKTLEEPPPRAMLLLACAAPGRLLPTIMSRVRRLELSPLAPATMDSLLGGFLPDMPAEERAELIGLAGGSPGRALQLAAGEGLEMARLAREALEGVPPRRAAEIAERVAARDVGPMNTFFTLLRALLAGGTRAAGQGACPPWAARRSPGEWAELWSRLGAHAAAADRLALERKQAVMQALDWLR</sequence>
<dbReference type="InterPro" id="IPR050238">
    <property type="entry name" value="DNA_Rep/Repair_Clamp_Loader"/>
</dbReference>
<dbReference type="Pfam" id="PF13177">
    <property type="entry name" value="DNA_pol3_delta2"/>
    <property type="match status" value="1"/>
</dbReference>
<gene>
    <name evidence="1" type="ORF">EOD42_12475</name>
</gene>
<comment type="caution">
    <text evidence="1">The sequence shown here is derived from an EMBL/GenBank/DDBJ whole genome shotgun (WGS) entry which is preliminary data.</text>
</comment>
<dbReference type="InterPro" id="IPR027417">
    <property type="entry name" value="P-loop_NTPase"/>
</dbReference>
<dbReference type="SUPFAM" id="SSF52540">
    <property type="entry name" value="P-loop containing nucleoside triphosphate hydrolases"/>
    <property type="match status" value="1"/>
</dbReference>
<dbReference type="AlphaFoldDB" id="A0A437ME44"/>
<accession>A0A437ME44</accession>
<dbReference type="EC" id="2.7.7.7" evidence="1"/>
<dbReference type="OrthoDB" id="9811073at2"/>
<dbReference type="Proteomes" id="UP000282957">
    <property type="component" value="Unassembled WGS sequence"/>
</dbReference>
<protein>
    <submittedName>
        <fullName evidence="1">DNA polymerase III subunit delta</fullName>
        <ecNumber evidence="1">2.7.7.7</ecNumber>
    </submittedName>
</protein>
<dbReference type="PANTHER" id="PTHR11669:SF8">
    <property type="entry name" value="DNA POLYMERASE III SUBUNIT DELTA"/>
    <property type="match status" value="1"/>
</dbReference>
<keyword evidence="1" id="KW-0548">Nucleotidyltransferase</keyword>
<dbReference type="NCBIfam" id="NF005677">
    <property type="entry name" value="PRK07471.1"/>
    <property type="match status" value="1"/>
</dbReference>
<organism evidence="1 2">
    <name type="scientific">Rhodovarius crocodyli</name>
    <dbReference type="NCBI Taxonomy" id="1979269"/>
    <lineage>
        <taxon>Bacteria</taxon>
        <taxon>Pseudomonadati</taxon>
        <taxon>Pseudomonadota</taxon>
        <taxon>Alphaproteobacteria</taxon>
        <taxon>Acetobacterales</taxon>
        <taxon>Roseomonadaceae</taxon>
        <taxon>Rhodovarius</taxon>
    </lineage>
</organism>
<dbReference type="RefSeq" id="WP_127787877.1">
    <property type="nucleotide sequence ID" value="NZ_SACL01000004.1"/>
</dbReference>
<dbReference type="GO" id="GO:0006261">
    <property type="term" value="P:DNA-templated DNA replication"/>
    <property type="evidence" value="ECO:0007669"/>
    <property type="project" value="TreeGrafter"/>
</dbReference>